<keyword evidence="7 8" id="KW-0472">Membrane</keyword>
<evidence type="ECO:0000256" key="8">
    <source>
        <dbReference type="SAM" id="Phobius"/>
    </source>
</evidence>
<evidence type="ECO:0000256" key="1">
    <source>
        <dbReference type="ARBA" id="ARBA00004651"/>
    </source>
</evidence>
<keyword evidence="5 8" id="KW-0812">Transmembrane</keyword>
<dbReference type="CDD" id="cd06579">
    <property type="entry name" value="TM_PBP1_transp_AraH_like"/>
    <property type="match status" value="1"/>
</dbReference>
<organism evidence="9 10">
    <name type="scientific">Candidatus Carbonibacillus altaicus</name>
    <dbReference type="NCBI Taxonomy" id="2163959"/>
    <lineage>
        <taxon>Bacteria</taxon>
        <taxon>Bacillati</taxon>
        <taxon>Bacillota</taxon>
        <taxon>Bacilli</taxon>
        <taxon>Bacillales</taxon>
        <taxon>Candidatus Carbonibacillus</taxon>
    </lineage>
</organism>
<comment type="caution">
    <text evidence="9">The sequence shown here is derived from an EMBL/GenBank/DDBJ whole genome shotgun (WGS) entry which is preliminary data.</text>
</comment>
<name>A0A2R6XYW0_9BACL</name>
<evidence type="ECO:0000256" key="4">
    <source>
        <dbReference type="ARBA" id="ARBA00022519"/>
    </source>
</evidence>
<dbReference type="EMBL" id="PEBX01000095">
    <property type="protein sequence ID" value="PTQ55582.1"/>
    <property type="molecule type" value="Genomic_DNA"/>
</dbReference>
<dbReference type="Pfam" id="PF02653">
    <property type="entry name" value="BPD_transp_2"/>
    <property type="match status" value="1"/>
</dbReference>
<evidence type="ECO:0000256" key="6">
    <source>
        <dbReference type="ARBA" id="ARBA00022989"/>
    </source>
</evidence>
<comment type="subcellular location">
    <subcellularLocation>
        <location evidence="1">Cell membrane</location>
        <topology evidence="1">Multi-pass membrane protein</topology>
    </subcellularLocation>
</comment>
<feature type="transmembrane region" description="Helical" evidence="8">
    <location>
        <begin position="72"/>
        <end position="92"/>
    </location>
</feature>
<feature type="transmembrane region" description="Helical" evidence="8">
    <location>
        <begin position="222"/>
        <end position="244"/>
    </location>
</feature>
<dbReference type="GO" id="GO:0022857">
    <property type="term" value="F:transmembrane transporter activity"/>
    <property type="evidence" value="ECO:0007669"/>
    <property type="project" value="InterPro"/>
</dbReference>
<evidence type="ECO:0000313" key="10">
    <source>
        <dbReference type="Proteomes" id="UP000244338"/>
    </source>
</evidence>
<dbReference type="PANTHER" id="PTHR32196:SF21">
    <property type="entry name" value="ABC TRANSPORTER PERMEASE PROTEIN YPHD-RELATED"/>
    <property type="match status" value="1"/>
</dbReference>
<protein>
    <submittedName>
        <fullName evidence="9">Ribose ABC transport system, permease protein RbsC</fullName>
    </submittedName>
</protein>
<evidence type="ECO:0000256" key="7">
    <source>
        <dbReference type="ARBA" id="ARBA00023136"/>
    </source>
</evidence>
<feature type="transmembrane region" description="Helical" evidence="8">
    <location>
        <begin position="250"/>
        <end position="269"/>
    </location>
</feature>
<dbReference type="PANTHER" id="PTHR32196">
    <property type="entry name" value="ABC TRANSPORTER PERMEASE PROTEIN YPHD-RELATED-RELATED"/>
    <property type="match status" value="1"/>
</dbReference>
<keyword evidence="2" id="KW-0813">Transport</keyword>
<feature type="transmembrane region" description="Helical" evidence="8">
    <location>
        <begin position="45"/>
        <end position="65"/>
    </location>
</feature>
<feature type="transmembrane region" description="Helical" evidence="8">
    <location>
        <begin position="124"/>
        <end position="144"/>
    </location>
</feature>
<reference evidence="10" key="1">
    <citation type="journal article" date="2018" name="Sci. Rep.">
        <title>Lignite coal burning seam in the remote Altai Mountains harbors a hydrogen-driven thermophilic microbial community.</title>
        <authorList>
            <person name="Kadnikov V.V."/>
            <person name="Mardanov A.V."/>
            <person name="Ivasenko D.A."/>
            <person name="Antsiferov D.V."/>
            <person name="Beletsky A.V."/>
            <person name="Karnachuk O.V."/>
            <person name="Ravin N.V."/>
        </authorList>
    </citation>
    <scope>NUCLEOTIDE SEQUENCE [LARGE SCALE GENOMIC DNA]</scope>
</reference>
<keyword evidence="4" id="KW-0997">Cell inner membrane</keyword>
<gene>
    <name evidence="9" type="ORF">BSOLF_1814</name>
</gene>
<proteinExistence type="predicted"/>
<feature type="transmembrane region" description="Helical" evidence="8">
    <location>
        <begin position="173"/>
        <end position="191"/>
    </location>
</feature>
<feature type="transmembrane region" description="Helical" evidence="8">
    <location>
        <begin position="98"/>
        <end position="117"/>
    </location>
</feature>
<keyword evidence="6 8" id="KW-1133">Transmembrane helix</keyword>
<sequence length="325" mass="34562">MSSSLKQRIIPWLSKWGVVLAIIVLFIFFSIALPGFLSASNMISILRSISIVTVIAIGLTVALTVNGLDLSIGSTATLASSLVVSFFVWYSMPLFVSLPLALLLSLSVALFNMLLILWFRIPDLVATLSTMFIVEGLAMTYTGGGSISEGMPRLDGTPTFGKIPAAFKSMGQVPLIIIIMLIAVLLVHLLLNHTRYGRLLYATGGNIEAARLTGIPVNRYRAFAYIMSAFFAALGGLMIAARIGSAQVNAGAGYLMPAVAAAYIGFSFAGQGKPNALGTFAGAVLIGVLENGLVMMSVPYYSMNIVKGSILALALASTYWHQKNH</sequence>
<feature type="transmembrane region" description="Helical" evidence="8">
    <location>
        <begin position="276"/>
        <end position="294"/>
    </location>
</feature>
<accession>A0A2R6XYW0</accession>
<dbReference type="GO" id="GO:0005886">
    <property type="term" value="C:plasma membrane"/>
    <property type="evidence" value="ECO:0007669"/>
    <property type="project" value="UniProtKB-SubCell"/>
</dbReference>
<evidence type="ECO:0000256" key="3">
    <source>
        <dbReference type="ARBA" id="ARBA00022475"/>
    </source>
</evidence>
<evidence type="ECO:0000313" key="9">
    <source>
        <dbReference type="EMBL" id="PTQ55582.1"/>
    </source>
</evidence>
<dbReference type="Proteomes" id="UP000244338">
    <property type="component" value="Unassembled WGS sequence"/>
</dbReference>
<keyword evidence="3" id="KW-1003">Cell membrane</keyword>
<evidence type="ECO:0000256" key="5">
    <source>
        <dbReference type="ARBA" id="ARBA00022692"/>
    </source>
</evidence>
<dbReference type="InterPro" id="IPR001851">
    <property type="entry name" value="ABC_transp_permease"/>
</dbReference>
<dbReference type="AlphaFoldDB" id="A0A2R6XYW0"/>
<feature type="transmembrane region" description="Helical" evidence="8">
    <location>
        <begin position="12"/>
        <end position="33"/>
    </location>
</feature>
<evidence type="ECO:0000256" key="2">
    <source>
        <dbReference type="ARBA" id="ARBA00022448"/>
    </source>
</evidence>